<dbReference type="EMBL" id="CP031264">
    <property type="protein sequence ID" value="AXI80450.1"/>
    <property type="molecule type" value="Genomic_DNA"/>
</dbReference>
<reference evidence="9" key="1">
    <citation type="submission" date="2018-07" db="EMBL/GenBank/DDBJ databases">
        <title>Streptacidiphilus bronchialis DSM 106435 chromosome.</title>
        <authorList>
            <person name="Batra D."/>
            <person name="Gulvik C.A."/>
        </authorList>
    </citation>
    <scope>NUCLEOTIDE SEQUENCE [LARGE SCALE GENOMIC DNA]</scope>
    <source>
        <strain evidence="9">DSM 106435</strain>
    </source>
</reference>
<keyword evidence="3 7" id="KW-0479">Metal-binding</keyword>
<dbReference type="InterPro" id="IPR017972">
    <property type="entry name" value="Cyt_P450_CS"/>
</dbReference>
<dbReference type="GO" id="GO:0004497">
    <property type="term" value="F:monooxygenase activity"/>
    <property type="evidence" value="ECO:0007669"/>
    <property type="project" value="UniProtKB-KW"/>
</dbReference>
<sequence length="415" mass="44793">MAQQPTCPFRLDPAGSDFAGESARLRALGPATRVELPDAVEAWSITGVDLLKELLNDPRVSKDPNRHWPAYINGEISQEWPLFLWIAVTNMFTAYGEDHMRLRKLVAKAFTPRRTAAMRPRIEEITGDLLDAIAATPAGEPVDLRAALAHPLPIKVICDLFGVPDKARDELRRAVDSVFNAAAPPEEVAATQVTLYGLLADLVSSKRAAPGDDMTSDLISARSDDGSGLSEAELLDTLLLTISAGFETTVNLLDNAITALLTHPDQLALVRSGGATWDDVIDEALRWKAPVPNLPLRFAVEDIELEGGVTIRQGDAILAAYGAAGRDPQVHGETAEEFDITRPTRRDHLAFGYGAHYCLGVSLARLEAAIVLPALFERFPDLTLAVPADRLESLGTMLANGHKAVPALLRPMAAV</sequence>
<dbReference type="PRINTS" id="PR00359">
    <property type="entry name" value="BP450"/>
</dbReference>
<evidence type="ECO:0000256" key="7">
    <source>
        <dbReference type="RuleBase" id="RU000461"/>
    </source>
</evidence>
<name>A0A345T395_9ACTN</name>
<dbReference type="GO" id="GO:0016705">
    <property type="term" value="F:oxidoreductase activity, acting on paired donors, with incorporation or reduction of molecular oxygen"/>
    <property type="evidence" value="ECO:0007669"/>
    <property type="project" value="InterPro"/>
</dbReference>
<keyword evidence="2 7" id="KW-0349">Heme</keyword>
<protein>
    <submittedName>
        <fullName evidence="8">Cytochrome P450</fullName>
    </submittedName>
</protein>
<evidence type="ECO:0000313" key="8">
    <source>
        <dbReference type="EMBL" id="AXI80450.1"/>
    </source>
</evidence>
<dbReference type="SUPFAM" id="SSF48264">
    <property type="entry name" value="Cytochrome P450"/>
    <property type="match status" value="1"/>
</dbReference>
<dbReference type="Proteomes" id="UP000249340">
    <property type="component" value="Chromosome"/>
</dbReference>
<dbReference type="InterPro" id="IPR001128">
    <property type="entry name" value="Cyt_P450"/>
</dbReference>
<dbReference type="Gene3D" id="1.10.630.10">
    <property type="entry name" value="Cytochrome P450"/>
    <property type="match status" value="1"/>
</dbReference>
<evidence type="ECO:0000256" key="6">
    <source>
        <dbReference type="ARBA" id="ARBA00023033"/>
    </source>
</evidence>
<comment type="similarity">
    <text evidence="1 7">Belongs to the cytochrome P450 family.</text>
</comment>
<keyword evidence="9" id="KW-1185">Reference proteome</keyword>
<evidence type="ECO:0000313" key="9">
    <source>
        <dbReference type="Proteomes" id="UP000249340"/>
    </source>
</evidence>
<dbReference type="GO" id="GO:0005506">
    <property type="term" value="F:iron ion binding"/>
    <property type="evidence" value="ECO:0007669"/>
    <property type="project" value="InterPro"/>
</dbReference>
<keyword evidence="4 7" id="KW-0560">Oxidoreductase</keyword>
<dbReference type="KEGG" id="stri:C7M71_026660"/>
<dbReference type="FunFam" id="1.10.630.10:FF:000018">
    <property type="entry name" value="Cytochrome P450 monooxygenase"/>
    <property type="match status" value="1"/>
</dbReference>
<dbReference type="PRINTS" id="PR00385">
    <property type="entry name" value="P450"/>
</dbReference>
<dbReference type="CDD" id="cd11029">
    <property type="entry name" value="CYP107-like"/>
    <property type="match status" value="1"/>
</dbReference>
<accession>A0A345T395</accession>
<dbReference type="InterPro" id="IPR036396">
    <property type="entry name" value="Cyt_P450_sf"/>
</dbReference>
<organism evidence="8 9">
    <name type="scientific">Peterkaempfera bronchialis</name>
    <dbReference type="NCBI Taxonomy" id="2126346"/>
    <lineage>
        <taxon>Bacteria</taxon>
        <taxon>Bacillati</taxon>
        <taxon>Actinomycetota</taxon>
        <taxon>Actinomycetes</taxon>
        <taxon>Kitasatosporales</taxon>
        <taxon>Streptomycetaceae</taxon>
        <taxon>Peterkaempfera</taxon>
    </lineage>
</organism>
<evidence type="ECO:0000256" key="4">
    <source>
        <dbReference type="ARBA" id="ARBA00023002"/>
    </source>
</evidence>
<dbReference type="InterPro" id="IPR002397">
    <property type="entry name" value="Cyt_P450_B"/>
</dbReference>
<evidence type="ECO:0000256" key="3">
    <source>
        <dbReference type="ARBA" id="ARBA00022723"/>
    </source>
</evidence>
<dbReference type="Pfam" id="PF00067">
    <property type="entry name" value="p450"/>
    <property type="match status" value="2"/>
</dbReference>
<evidence type="ECO:0000256" key="2">
    <source>
        <dbReference type="ARBA" id="ARBA00022617"/>
    </source>
</evidence>
<dbReference type="AlphaFoldDB" id="A0A345T395"/>
<keyword evidence="6 7" id="KW-0503">Monooxygenase</keyword>
<dbReference type="PANTHER" id="PTHR46696:SF1">
    <property type="entry name" value="CYTOCHROME P450 YJIB-RELATED"/>
    <property type="match status" value="1"/>
</dbReference>
<evidence type="ECO:0000256" key="5">
    <source>
        <dbReference type="ARBA" id="ARBA00023004"/>
    </source>
</evidence>
<keyword evidence="5 7" id="KW-0408">Iron</keyword>
<proteinExistence type="inferred from homology"/>
<gene>
    <name evidence="8" type="ORF">C7M71_026660</name>
</gene>
<evidence type="ECO:0000256" key="1">
    <source>
        <dbReference type="ARBA" id="ARBA00010617"/>
    </source>
</evidence>
<dbReference type="OrthoDB" id="5500002at2"/>
<dbReference type="PROSITE" id="PS00086">
    <property type="entry name" value="CYTOCHROME_P450"/>
    <property type="match status" value="1"/>
</dbReference>
<dbReference type="GO" id="GO:0020037">
    <property type="term" value="F:heme binding"/>
    <property type="evidence" value="ECO:0007669"/>
    <property type="project" value="InterPro"/>
</dbReference>
<dbReference type="PANTHER" id="PTHR46696">
    <property type="entry name" value="P450, PUTATIVE (EUROFUNG)-RELATED"/>
    <property type="match status" value="1"/>
</dbReference>